<reference evidence="1 2" key="1">
    <citation type="journal article" date="2012" name="PLoS Pathog.">
        <title>Diverse lifestyles and strategies of plant pathogenesis encoded in the genomes of eighteen Dothideomycetes fungi.</title>
        <authorList>
            <person name="Ohm R.A."/>
            <person name="Feau N."/>
            <person name="Henrissat B."/>
            <person name="Schoch C.L."/>
            <person name="Horwitz B.A."/>
            <person name="Barry K.W."/>
            <person name="Condon B.J."/>
            <person name="Copeland A.C."/>
            <person name="Dhillon B."/>
            <person name="Glaser F."/>
            <person name="Hesse C.N."/>
            <person name="Kosti I."/>
            <person name="LaButti K."/>
            <person name="Lindquist E.A."/>
            <person name="Lucas S."/>
            <person name="Salamov A.A."/>
            <person name="Bradshaw R.E."/>
            <person name="Ciuffetti L."/>
            <person name="Hamelin R.C."/>
            <person name="Kema G.H.J."/>
            <person name="Lawrence C."/>
            <person name="Scott J.A."/>
            <person name="Spatafora J.W."/>
            <person name="Turgeon B.G."/>
            <person name="de Wit P.J.G.M."/>
            <person name="Zhong S."/>
            <person name="Goodwin S.B."/>
            <person name="Grigoriev I.V."/>
        </authorList>
    </citation>
    <scope>NUCLEOTIDE SEQUENCE [LARGE SCALE GENOMIC DNA]</scope>
    <source>
        <strain evidence="1 2">SO2202</strain>
    </source>
</reference>
<dbReference type="HOGENOM" id="CLU_1817014_0_0_1"/>
<name>M3D8T0_SPHMS</name>
<organism evidence="1 2">
    <name type="scientific">Sphaerulina musiva (strain SO2202)</name>
    <name type="common">Poplar stem canker fungus</name>
    <name type="synonym">Septoria musiva</name>
    <dbReference type="NCBI Taxonomy" id="692275"/>
    <lineage>
        <taxon>Eukaryota</taxon>
        <taxon>Fungi</taxon>
        <taxon>Dikarya</taxon>
        <taxon>Ascomycota</taxon>
        <taxon>Pezizomycotina</taxon>
        <taxon>Dothideomycetes</taxon>
        <taxon>Dothideomycetidae</taxon>
        <taxon>Mycosphaerellales</taxon>
        <taxon>Mycosphaerellaceae</taxon>
        <taxon>Sphaerulina</taxon>
    </lineage>
</organism>
<protein>
    <submittedName>
        <fullName evidence="1">Uncharacterized protein</fullName>
    </submittedName>
</protein>
<evidence type="ECO:0000313" key="2">
    <source>
        <dbReference type="Proteomes" id="UP000016931"/>
    </source>
</evidence>
<dbReference type="EMBL" id="KB456262">
    <property type="protein sequence ID" value="EMF14545.1"/>
    <property type="molecule type" value="Genomic_DNA"/>
</dbReference>
<sequence length="142" mass="15409">MAHGEYSLIEIGDVLPEFGCIFEVRQDRICSFASYTCSSQTILRIVVEVDSTTIPEHPIRHCFGINSSDSSANLDQNTTAAKRTFRQPICHLGVLVACQSLPTGHNIPGTNGSCIDADAMEYVDPFFFHALSTEGAGIGDLQ</sequence>
<dbReference type="GeneID" id="27898337"/>
<gene>
    <name evidence="1" type="ORF">SEPMUDRAFT_115811</name>
</gene>
<accession>M3D8T0</accession>
<dbReference type="RefSeq" id="XP_016762666.1">
    <property type="nucleotide sequence ID" value="XM_016901200.1"/>
</dbReference>
<proteinExistence type="predicted"/>
<dbReference type="Proteomes" id="UP000016931">
    <property type="component" value="Unassembled WGS sequence"/>
</dbReference>
<evidence type="ECO:0000313" key="1">
    <source>
        <dbReference type="EMBL" id="EMF14545.1"/>
    </source>
</evidence>
<dbReference type="AlphaFoldDB" id="M3D8T0"/>
<keyword evidence="2" id="KW-1185">Reference proteome</keyword>